<name>A0A1Y1ZDG5_9PLEO</name>
<dbReference type="EMBL" id="MCFA01000102">
    <property type="protein sequence ID" value="ORY08330.1"/>
    <property type="molecule type" value="Genomic_DNA"/>
</dbReference>
<feature type="transmembrane region" description="Helical" evidence="7">
    <location>
        <begin position="13"/>
        <end position="31"/>
    </location>
</feature>
<evidence type="ECO:0000256" key="3">
    <source>
        <dbReference type="ARBA" id="ARBA00022989"/>
    </source>
</evidence>
<dbReference type="InterPro" id="IPR049326">
    <property type="entry name" value="Rhodopsin_dom_fungi"/>
</dbReference>
<dbReference type="AlphaFoldDB" id="A0A1Y1ZDG5"/>
<evidence type="ECO:0000259" key="8">
    <source>
        <dbReference type="Pfam" id="PF20684"/>
    </source>
</evidence>
<dbReference type="GO" id="GO:0016020">
    <property type="term" value="C:membrane"/>
    <property type="evidence" value="ECO:0007669"/>
    <property type="project" value="UniProtKB-SubCell"/>
</dbReference>
<comment type="caution">
    <text evidence="9">The sequence shown here is derived from an EMBL/GenBank/DDBJ whole genome shotgun (WGS) entry which is preliminary data.</text>
</comment>
<evidence type="ECO:0000313" key="10">
    <source>
        <dbReference type="Proteomes" id="UP000193144"/>
    </source>
</evidence>
<feature type="transmembrane region" description="Helical" evidence="7">
    <location>
        <begin position="98"/>
        <end position="119"/>
    </location>
</feature>
<evidence type="ECO:0000256" key="4">
    <source>
        <dbReference type="ARBA" id="ARBA00023136"/>
    </source>
</evidence>
<accession>A0A1Y1ZDG5</accession>
<sequence>MFAPHDLGPTAEYTAYALTGLSTIVVGVRFYCRIWVVGKLKPYDYIMLSALVCTWGMCIINHYQLLFGSGKTLPHGNTPPPSIHRIIEMAFGAARSWYAFQLMYLVDLALIKFSILAFYLSIATSRTFRLLVHLTAAAVLVFTIVMIFVNAFECPKHPSYALGPEIFQREKYGCLEMTNIYYIQAGFNIFSDAAILFLPMPLLIKIKSMPRLKRYALIAVFSVGALAPIASVIRVWGVYMWATSTDPRYYGAYVMFWTQVELNTAIISASVPSLQPLFKKLFGEFSRYTRRNAYYYYGHGTVRLSNVTEVNTGRGRGNVSEIPLTGLESPRSSYRHPSRIQSNEFGNEAILIQDLGEEEEIQNRVRYFASQRSSVHSHIPKSPQYPRDALMSSG</sequence>
<keyword evidence="10" id="KW-1185">Reference proteome</keyword>
<dbReference type="InterPro" id="IPR052337">
    <property type="entry name" value="SAT4-like"/>
</dbReference>
<dbReference type="Proteomes" id="UP000193144">
    <property type="component" value="Unassembled WGS sequence"/>
</dbReference>
<feature type="domain" description="Rhodopsin" evidence="8">
    <location>
        <begin position="28"/>
        <end position="280"/>
    </location>
</feature>
<organism evidence="9 10">
    <name type="scientific">Clohesyomyces aquaticus</name>
    <dbReference type="NCBI Taxonomy" id="1231657"/>
    <lineage>
        <taxon>Eukaryota</taxon>
        <taxon>Fungi</taxon>
        <taxon>Dikarya</taxon>
        <taxon>Ascomycota</taxon>
        <taxon>Pezizomycotina</taxon>
        <taxon>Dothideomycetes</taxon>
        <taxon>Pleosporomycetidae</taxon>
        <taxon>Pleosporales</taxon>
        <taxon>Lindgomycetaceae</taxon>
        <taxon>Clohesyomyces</taxon>
    </lineage>
</organism>
<dbReference type="Pfam" id="PF20684">
    <property type="entry name" value="Fung_rhodopsin"/>
    <property type="match status" value="1"/>
</dbReference>
<proteinExistence type="inferred from homology"/>
<feature type="transmembrane region" description="Helical" evidence="7">
    <location>
        <begin position="43"/>
        <end position="63"/>
    </location>
</feature>
<dbReference type="OrthoDB" id="3934549at2759"/>
<evidence type="ECO:0000256" key="6">
    <source>
        <dbReference type="SAM" id="MobiDB-lite"/>
    </source>
</evidence>
<comment type="similarity">
    <text evidence="5">Belongs to the SAT4 family.</text>
</comment>
<gene>
    <name evidence="9" type="ORF">BCR34DRAFT_603581</name>
</gene>
<evidence type="ECO:0000256" key="2">
    <source>
        <dbReference type="ARBA" id="ARBA00022692"/>
    </source>
</evidence>
<feature type="region of interest" description="Disordered" evidence="6">
    <location>
        <begin position="372"/>
        <end position="394"/>
    </location>
</feature>
<comment type="subcellular location">
    <subcellularLocation>
        <location evidence="1">Membrane</location>
        <topology evidence="1">Multi-pass membrane protein</topology>
    </subcellularLocation>
</comment>
<feature type="transmembrane region" description="Helical" evidence="7">
    <location>
        <begin position="131"/>
        <end position="152"/>
    </location>
</feature>
<keyword evidence="4 7" id="KW-0472">Membrane</keyword>
<evidence type="ECO:0000256" key="7">
    <source>
        <dbReference type="SAM" id="Phobius"/>
    </source>
</evidence>
<feature type="transmembrane region" description="Helical" evidence="7">
    <location>
        <begin position="215"/>
        <end position="237"/>
    </location>
</feature>
<dbReference type="PANTHER" id="PTHR33048:SF123">
    <property type="entry name" value="INTEGRAL MEMBRANE PROTEIN"/>
    <property type="match status" value="1"/>
</dbReference>
<evidence type="ECO:0000256" key="5">
    <source>
        <dbReference type="ARBA" id="ARBA00038359"/>
    </source>
</evidence>
<dbReference type="PANTHER" id="PTHR33048">
    <property type="entry name" value="PTH11-LIKE INTEGRAL MEMBRANE PROTEIN (AFU_ORTHOLOGUE AFUA_5G11245)"/>
    <property type="match status" value="1"/>
</dbReference>
<reference evidence="9 10" key="1">
    <citation type="submission" date="2016-07" db="EMBL/GenBank/DDBJ databases">
        <title>Pervasive Adenine N6-methylation of Active Genes in Fungi.</title>
        <authorList>
            <consortium name="DOE Joint Genome Institute"/>
            <person name="Mondo S.J."/>
            <person name="Dannebaum R.O."/>
            <person name="Kuo R.C."/>
            <person name="Labutti K."/>
            <person name="Haridas S."/>
            <person name="Kuo A."/>
            <person name="Salamov A."/>
            <person name="Ahrendt S.R."/>
            <person name="Lipzen A."/>
            <person name="Sullivan W."/>
            <person name="Andreopoulos W.B."/>
            <person name="Clum A."/>
            <person name="Lindquist E."/>
            <person name="Daum C."/>
            <person name="Ramamoorthy G.K."/>
            <person name="Gryganskyi A."/>
            <person name="Culley D."/>
            <person name="Magnuson J.K."/>
            <person name="James T.Y."/>
            <person name="O'Malley M.A."/>
            <person name="Stajich J.E."/>
            <person name="Spatafora J.W."/>
            <person name="Visel A."/>
            <person name="Grigoriev I.V."/>
        </authorList>
    </citation>
    <scope>NUCLEOTIDE SEQUENCE [LARGE SCALE GENOMIC DNA]</scope>
    <source>
        <strain evidence="9 10">CBS 115471</strain>
    </source>
</reference>
<keyword evidence="2 7" id="KW-0812">Transmembrane</keyword>
<dbReference type="STRING" id="1231657.A0A1Y1ZDG5"/>
<evidence type="ECO:0000313" key="9">
    <source>
        <dbReference type="EMBL" id="ORY08330.1"/>
    </source>
</evidence>
<keyword evidence="3 7" id="KW-1133">Transmembrane helix</keyword>
<feature type="transmembrane region" description="Helical" evidence="7">
    <location>
        <begin position="180"/>
        <end position="203"/>
    </location>
</feature>
<evidence type="ECO:0000256" key="1">
    <source>
        <dbReference type="ARBA" id="ARBA00004141"/>
    </source>
</evidence>
<protein>
    <recommendedName>
        <fullName evidence="8">Rhodopsin domain-containing protein</fullName>
    </recommendedName>
</protein>